<evidence type="ECO:0000313" key="8">
    <source>
        <dbReference type="EMBL" id="SFE06477.1"/>
    </source>
</evidence>
<dbReference type="AlphaFoldDB" id="A0A1I1XGK1"/>
<dbReference type="InterPro" id="IPR015422">
    <property type="entry name" value="PyrdxlP-dep_Trfase_small"/>
</dbReference>
<gene>
    <name evidence="8" type="ORF">SAMN02745121_02848</name>
</gene>
<keyword evidence="6" id="KW-0663">Pyridoxal phosphate</keyword>
<dbReference type="InterPro" id="IPR050859">
    <property type="entry name" value="Class-I_PLP-dep_aminotransf"/>
</dbReference>
<dbReference type="Proteomes" id="UP000199400">
    <property type="component" value="Unassembled WGS sequence"/>
</dbReference>
<sequence>MAVRFPFKQWISPRQPPEVERLLKSAATRKEVLSLAGGLPGEDLFPRAALAEALEEVMREHGREALQYQWSEGYGPLREQVAAMLRDRGVEVAQDELLITSGAQQALDLLARLLLRPGDVLGIESPTYVAAIEVFGLQRPRMVPLARGEDGLDMAAVRELVRGGEKSLLYLAPAGHNPSGSSLTAEACEELVALCREHDALIVEDDAYGRIQFEGARRPLRSYPGAEERVILVGTFSKVLTPGLRVGWIVAPPAVTAQLVLLKGIADLQTNTLGQMALSSYLDRHDLGSHVARCLPRYRERRDVMLQSLAEHMPGGVRWTRPTCGFSVWVTLPEALAADALLARAIDEGVAFEPGAAFFPTDAPRNHLRLSFSNQAPGPIAEAVARLGATLRAWTDAP</sequence>
<comment type="cofactor">
    <cofactor evidence="1">
        <name>pyridoxal 5'-phosphate</name>
        <dbReference type="ChEBI" id="CHEBI:597326"/>
    </cofactor>
</comment>
<dbReference type="GO" id="GO:0008483">
    <property type="term" value="F:transaminase activity"/>
    <property type="evidence" value="ECO:0007669"/>
    <property type="project" value="UniProtKB-KW"/>
</dbReference>
<dbReference type="Gene3D" id="3.90.1150.10">
    <property type="entry name" value="Aspartate Aminotransferase, domain 1"/>
    <property type="match status" value="1"/>
</dbReference>
<accession>A0A1I1XGK1</accession>
<dbReference type="CDD" id="cd00609">
    <property type="entry name" value="AAT_like"/>
    <property type="match status" value="1"/>
</dbReference>
<dbReference type="SUPFAM" id="SSF53383">
    <property type="entry name" value="PLP-dependent transferases"/>
    <property type="match status" value="1"/>
</dbReference>
<dbReference type="InterPro" id="IPR015424">
    <property type="entry name" value="PyrdxlP-dep_Trfase"/>
</dbReference>
<evidence type="ECO:0000256" key="6">
    <source>
        <dbReference type="ARBA" id="ARBA00022898"/>
    </source>
</evidence>
<reference evidence="9" key="1">
    <citation type="submission" date="2016-10" db="EMBL/GenBank/DDBJ databases">
        <authorList>
            <person name="Varghese N."/>
            <person name="Submissions S."/>
        </authorList>
    </citation>
    <scope>NUCLEOTIDE SEQUENCE [LARGE SCALE GENOMIC DNA]</scope>
    <source>
        <strain evidence="9">ATCC 25963</strain>
    </source>
</reference>
<dbReference type="Gene3D" id="3.40.640.10">
    <property type="entry name" value="Type I PLP-dependent aspartate aminotransferase-like (Major domain)"/>
    <property type="match status" value="1"/>
</dbReference>
<dbReference type="RefSeq" id="WP_170136157.1">
    <property type="nucleotide sequence ID" value="NZ_FOMX01000008.1"/>
</dbReference>
<dbReference type="GO" id="GO:0030170">
    <property type="term" value="F:pyridoxal phosphate binding"/>
    <property type="evidence" value="ECO:0007669"/>
    <property type="project" value="InterPro"/>
</dbReference>
<dbReference type="PANTHER" id="PTHR42790">
    <property type="entry name" value="AMINOTRANSFERASE"/>
    <property type="match status" value="1"/>
</dbReference>
<dbReference type="InterPro" id="IPR015421">
    <property type="entry name" value="PyrdxlP-dep_Trfase_major"/>
</dbReference>
<evidence type="ECO:0000256" key="2">
    <source>
        <dbReference type="ARBA" id="ARBA00007441"/>
    </source>
</evidence>
<evidence type="ECO:0000256" key="5">
    <source>
        <dbReference type="ARBA" id="ARBA00022679"/>
    </source>
</evidence>
<organism evidence="8 9">
    <name type="scientific">Nannocystis exedens</name>
    <dbReference type="NCBI Taxonomy" id="54"/>
    <lineage>
        <taxon>Bacteria</taxon>
        <taxon>Pseudomonadati</taxon>
        <taxon>Myxococcota</taxon>
        <taxon>Polyangia</taxon>
        <taxon>Nannocystales</taxon>
        <taxon>Nannocystaceae</taxon>
        <taxon>Nannocystis</taxon>
    </lineage>
</organism>
<comment type="subunit">
    <text evidence="3">Homodimer.</text>
</comment>
<dbReference type="InterPro" id="IPR004839">
    <property type="entry name" value="Aminotransferase_I/II_large"/>
</dbReference>
<feature type="domain" description="Aminotransferase class I/classII large" evidence="7">
    <location>
        <begin position="38"/>
        <end position="387"/>
    </location>
</feature>
<evidence type="ECO:0000313" key="9">
    <source>
        <dbReference type="Proteomes" id="UP000199400"/>
    </source>
</evidence>
<evidence type="ECO:0000256" key="1">
    <source>
        <dbReference type="ARBA" id="ARBA00001933"/>
    </source>
</evidence>
<dbReference type="STRING" id="54.SAMN02745121_02848"/>
<dbReference type="GO" id="GO:1901605">
    <property type="term" value="P:alpha-amino acid metabolic process"/>
    <property type="evidence" value="ECO:0007669"/>
    <property type="project" value="TreeGrafter"/>
</dbReference>
<evidence type="ECO:0000259" key="7">
    <source>
        <dbReference type="Pfam" id="PF00155"/>
    </source>
</evidence>
<evidence type="ECO:0000256" key="4">
    <source>
        <dbReference type="ARBA" id="ARBA00022576"/>
    </source>
</evidence>
<proteinExistence type="inferred from homology"/>
<protein>
    <submittedName>
        <fullName evidence="8">2-aminoadipate transaminase</fullName>
    </submittedName>
</protein>
<comment type="similarity">
    <text evidence="2">Belongs to the class-I pyridoxal-phosphate-dependent aminotransferase family.</text>
</comment>
<keyword evidence="9" id="KW-1185">Reference proteome</keyword>
<dbReference type="PANTHER" id="PTHR42790:SF19">
    <property type="entry name" value="KYNURENINE_ALPHA-AMINOADIPATE AMINOTRANSFERASE, MITOCHONDRIAL"/>
    <property type="match status" value="1"/>
</dbReference>
<keyword evidence="4" id="KW-0032">Aminotransferase</keyword>
<name>A0A1I1XGK1_9BACT</name>
<evidence type="ECO:0000256" key="3">
    <source>
        <dbReference type="ARBA" id="ARBA00011738"/>
    </source>
</evidence>
<dbReference type="EMBL" id="FOMX01000008">
    <property type="protein sequence ID" value="SFE06477.1"/>
    <property type="molecule type" value="Genomic_DNA"/>
</dbReference>
<keyword evidence="5" id="KW-0808">Transferase</keyword>
<dbReference type="FunFam" id="3.40.640.10:FF:000053">
    <property type="entry name" value="Aminotransferase, class I"/>
    <property type="match status" value="1"/>
</dbReference>
<dbReference type="Pfam" id="PF00155">
    <property type="entry name" value="Aminotran_1_2"/>
    <property type="match status" value="1"/>
</dbReference>